<dbReference type="SUPFAM" id="SSF47954">
    <property type="entry name" value="Cyclin-like"/>
    <property type="match status" value="2"/>
</dbReference>
<feature type="non-terminal residue" evidence="8">
    <location>
        <position position="1"/>
    </location>
</feature>
<evidence type="ECO:0000256" key="4">
    <source>
        <dbReference type="RuleBase" id="RU000383"/>
    </source>
</evidence>
<evidence type="ECO:0000313" key="8">
    <source>
        <dbReference type="EMBL" id="KAK5971424.1"/>
    </source>
</evidence>
<keyword evidence="1" id="KW-0132">Cell division</keyword>
<evidence type="ECO:0000259" key="6">
    <source>
        <dbReference type="SMART" id="SM00385"/>
    </source>
</evidence>
<keyword evidence="3" id="KW-0131">Cell cycle</keyword>
<dbReference type="PANTHER" id="PTHR10177">
    <property type="entry name" value="CYCLINS"/>
    <property type="match status" value="1"/>
</dbReference>
<sequence>KLCIVIYTAIERMTSSSSLSGDVKRGKKQSIQTGDNTFEPKPKRPAFADLSRAISNVVIDSSKKLHLTKENRRSSRRSKSQSESSLNSIKEDIESESLQLEVDPDPCPAYDYDAESGPDIANVSEFAFDIFKYYKSREKLFHVGDYLHQHPQLSKQTRAVVADWMVEIQETFELNHETLYMAVKILDLYLSKTKGVQKDDLQVLASAAFFISCKFEERSPPLIDDFMYVCDEQFDRTQMIQAEMKVLDTINYDIGFPLSYRYVTKTDMPKLTLARYILETSLMFYEFIGVSESLMAAAAILLAFKMHDREAIWSPILQKYSGYTGDDVEPLMWELNHMLHKRRIMYERLETVFSKYSHEVFFCVASIPLLPSIYPMDRAVQTPDVGSSSL</sequence>
<dbReference type="Pfam" id="PF00134">
    <property type="entry name" value="Cyclin_N"/>
    <property type="match status" value="1"/>
</dbReference>
<dbReference type="EMBL" id="WIXE01017806">
    <property type="protein sequence ID" value="KAK5971424.1"/>
    <property type="molecule type" value="Genomic_DNA"/>
</dbReference>
<feature type="region of interest" description="Disordered" evidence="5">
    <location>
        <begin position="17"/>
        <end position="45"/>
    </location>
</feature>
<keyword evidence="9" id="KW-1185">Reference proteome</keyword>
<evidence type="ECO:0000256" key="5">
    <source>
        <dbReference type="SAM" id="MobiDB-lite"/>
    </source>
</evidence>
<evidence type="ECO:0000256" key="3">
    <source>
        <dbReference type="ARBA" id="ARBA00023306"/>
    </source>
</evidence>
<feature type="domain" description="Cyclin-like" evidence="6">
    <location>
        <begin position="251"/>
        <end position="337"/>
    </location>
</feature>
<reference evidence="8 9" key="1">
    <citation type="submission" date="2019-10" db="EMBL/GenBank/DDBJ databases">
        <title>Assembly and Annotation for the nematode Trichostrongylus colubriformis.</title>
        <authorList>
            <person name="Martin J."/>
        </authorList>
    </citation>
    <scope>NUCLEOTIDE SEQUENCE [LARGE SCALE GENOMIC DNA]</scope>
    <source>
        <strain evidence="8">G859</strain>
        <tissue evidence="8">Whole worm</tissue>
    </source>
</reference>
<dbReference type="GO" id="GO:0051301">
    <property type="term" value="P:cell division"/>
    <property type="evidence" value="ECO:0007669"/>
    <property type="project" value="UniProtKB-KW"/>
</dbReference>
<dbReference type="InterPro" id="IPR036915">
    <property type="entry name" value="Cyclin-like_sf"/>
</dbReference>
<dbReference type="Proteomes" id="UP001331761">
    <property type="component" value="Unassembled WGS sequence"/>
</dbReference>
<name>A0AAN8F8G9_TRICO</name>
<evidence type="ECO:0000256" key="1">
    <source>
        <dbReference type="ARBA" id="ARBA00022618"/>
    </source>
</evidence>
<feature type="domain" description="Cyclin C-terminal" evidence="7">
    <location>
        <begin position="257"/>
        <end position="370"/>
    </location>
</feature>
<dbReference type="GO" id="GO:0016538">
    <property type="term" value="F:cyclin-dependent protein serine/threonine kinase regulator activity"/>
    <property type="evidence" value="ECO:0007669"/>
    <property type="project" value="InterPro"/>
</dbReference>
<dbReference type="SMART" id="SM01332">
    <property type="entry name" value="Cyclin_C"/>
    <property type="match status" value="1"/>
</dbReference>
<organism evidence="8 9">
    <name type="scientific">Trichostrongylus colubriformis</name>
    <name type="common">Black scour worm</name>
    <dbReference type="NCBI Taxonomy" id="6319"/>
    <lineage>
        <taxon>Eukaryota</taxon>
        <taxon>Metazoa</taxon>
        <taxon>Ecdysozoa</taxon>
        <taxon>Nematoda</taxon>
        <taxon>Chromadorea</taxon>
        <taxon>Rhabditida</taxon>
        <taxon>Rhabditina</taxon>
        <taxon>Rhabditomorpha</taxon>
        <taxon>Strongyloidea</taxon>
        <taxon>Trichostrongylidae</taxon>
        <taxon>Trichostrongylus</taxon>
    </lineage>
</organism>
<dbReference type="InterPro" id="IPR013763">
    <property type="entry name" value="Cyclin-like_dom"/>
</dbReference>
<protein>
    <submittedName>
        <fullName evidence="8">Cyclin N-terminal domain-containing protein</fullName>
    </submittedName>
</protein>
<dbReference type="FunFam" id="1.10.472.10:FF:000001">
    <property type="entry name" value="G2/mitotic-specific cyclin"/>
    <property type="match status" value="1"/>
</dbReference>
<dbReference type="InterPro" id="IPR046965">
    <property type="entry name" value="Cyclin_A/B-like"/>
</dbReference>
<dbReference type="Pfam" id="PF02984">
    <property type="entry name" value="Cyclin_C"/>
    <property type="match status" value="1"/>
</dbReference>
<comment type="similarity">
    <text evidence="4">Belongs to the cyclin family.</text>
</comment>
<evidence type="ECO:0000259" key="7">
    <source>
        <dbReference type="SMART" id="SM01332"/>
    </source>
</evidence>
<dbReference type="Gene3D" id="1.10.472.10">
    <property type="entry name" value="Cyclin-like"/>
    <property type="match status" value="2"/>
</dbReference>
<proteinExistence type="inferred from homology"/>
<dbReference type="InterPro" id="IPR039361">
    <property type="entry name" value="Cyclin"/>
</dbReference>
<dbReference type="InterPro" id="IPR006671">
    <property type="entry name" value="Cyclin_N"/>
</dbReference>
<gene>
    <name evidence="8" type="ORF">GCK32_007295</name>
</gene>
<evidence type="ECO:0000256" key="2">
    <source>
        <dbReference type="ARBA" id="ARBA00023127"/>
    </source>
</evidence>
<comment type="caution">
    <text evidence="8">The sequence shown here is derived from an EMBL/GenBank/DDBJ whole genome shotgun (WGS) entry which is preliminary data.</text>
</comment>
<feature type="domain" description="Cyclin-like" evidence="6">
    <location>
        <begin position="163"/>
        <end position="248"/>
    </location>
</feature>
<dbReference type="PIRSF" id="PIRSF001771">
    <property type="entry name" value="Cyclin_A_B_D_E"/>
    <property type="match status" value="1"/>
</dbReference>
<accession>A0AAN8F8G9</accession>
<dbReference type="InterPro" id="IPR004367">
    <property type="entry name" value="Cyclin_C-dom"/>
</dbReference>
<dbReference type="AlphaFoldDB" id="A0AAN8F8G9"/>
<feature type="region of interest" description="Disordered" evidence="5">
    <location>
        <begin position="65"/>
        <end position="89"/>
    </location>
</feature>
<dbReference type="SMART" id="SM00385">
    <property type="entry name" value="CYCLIN"/>
    <property type="match status" value="2"/>
</dbReference>
<dbReference type="GO" id="GO:0044772">
    <property type="term" value="P:mitotic cell cycle phase transition"/>
    <property type="evidence" value="ECO:0007669"/>
    <property type="project" value="InterPro"/>
</dbReference>
<keyword evidence="2 4" id="KW-0195">Cyclin</keyword>
<evidence type="ECO:0000313" key="9">
    <source>
        <dbReference type="Proteomes" id="UP001331761"/>
    </source>
</evidence>